<dbReference type="Gene3D" id="1.10.1270.10">
    <property type="entry name" value="TrpR-like"/>
    <property type="match status" value="1"/>
</dbReference>
<dbReference type="GO" id="GO:0043565">
    <property type="term" value="F:sequence-specific DNA binding"/>
    <property type="evidence" value="ECO:0007669"/>
    <property type="project" value="InterPro"/>
</dbReference>
<dbReference type="GO" id="GO:0003700">
    <property type="term" value="F:DNA-binding transcription factor activity"/>
    <property type="evidence" value="ECO:0007669"/>
    <property type="project" value="InterPro"/>
</dbReference>
<accession>A0A2M7BTI1</accession>
<dbReference type="Pfam" id="PF01371">
    <property type="entry name" value="Trp_repressor"/>
    <property type="match status" value="1"/>
</dbReference>
<organism evidence="2 3">
    <name type="scientific">Candidatus Roizmanbacteria bacterium CG03_land_8_20_14_0_80_39_12</name>
    <dbReference type="NCBI Taxonomy" id="1974847"/>
    <lineage>
        <taxon>Bacteria</taxon>
        <taxon>Candidatus Roizmaniibacteriota</taxon>
    </lineage>
</organism>
<evidence type="ECO:0000313" key="2">
    <source>
        <dbReference type="EMBL" id="PIV08798.1"/>
    </source>
</evidence>
<proteinExistence type="predicted"/>
<dbReference type="InterPro" id="IPR038116">
    <property type="entry name" value="TrpR-like_sf"/>
</dbReference>
<dbReference type="AlphaFoldDB" id="A0A2M7BTI1"/>
<feature type="compositionally biased region" description="Polar residues" evidence="1">
    <location>
        <begin position="146"/>
        <end position="156"/>
    </location>
</feature>
<dbReference type="EMBL" id="PEVA01000034">
    <property type="protein sequence ID" value="PIV08798.1"/>
    <property type="molecule type" value="Genomic_DNA"/>
</dbReference>
<dbReference type="Proteomes" id="UP000230119">
    <property type="component" value="Unassembled WGS sequence"/>
</dbReference>
<comment type="caution">
    <text evidence="2">The sequence shown here is derived from an EMBL/GenBank/DDBJ whole genome shotgun (WGS) entry which is preliminary data.</text>
</comment>
<dbReference type="InterPro" id="IPR000831">
    <property type="entry name" value="Trp_repress"/>
</dbReference>
<sequence length="156" mass="18338">MTKVSRFKVKRDILDWFMGNLWRAFTLVDTKNEMEGMLRALLSRNEIVMLAKRIQIAKMLTEGYDYRTIRNTVHVTDPTIAKISLNLDDYPEVLSVVNKLHDEEENLKNKYDSTSLRNRYPSYYALDTLIESLSKPSRKRSRKTSLFTNRANTNKL</sequence>
<gene>
    <name evidence="2" type="ORF">COS52_00835</name>
</gene>
<evidence type="ECO:0000313" key="3">
    <source>
        <dbReference type="Proteomes" id="UP000230119"/>
    </source>
</evidence>
<reference evidence="3" key="1">
    <citation type="submission" date="2017-09" db="EMBL/GenBank/DDBJ databases">
        <title>Depth-based differentiation of microbial function through sediment-hosted aquifers and enrichment of novel symbionts in the deep terrestrial subsurface.</title>
        <authorList>
            <person name="Probst A.J."/>
            <person name="Ladd B."/>
            <person name="Jarett J.K."/>
            <person name="Geller-Mcgrath D.E."/>
            <person name="Sieber C.M.K."/>
            <person name="Emerson J.B."/>
            <person name="Anantharaman K."/>
            <person name="Thomas B.C."/>
            <person name="Malmstrom R."/>
            <person name="Stieglmeier M."/>
            <person name="Klingl A."/>
            <person name="Woyke T."/>
            <person name="Ryan C.M."/>
            <person name="Banfield J.F."/>
        </authorList>
    </citation>
    <scope>NUCLEOTIDE SEQUENCE [LARGE SCALE GENOMIC DNA]</scope>
</reference>
<evidence type="ECO:0008006" key="4">
    <source>
        <dbReference type="Google" id="ProtNLM"/>
    </source>
</evidence>
<dbReference type="InterPro" id="IPR010921">
    <property type="entry name" value="Trp_repressor/repl_initiator"/>
</dbReference>
<feature type="region of interest" description="Disordered" evidence="1">
    <location>
        <begin position="135"/>
        <end position="156"/>
    </location>
</feature>
<dbReference type="SUPFAM" id="SSF48295">
    <property type="entry name" value="TrpR-like"/>
    <property type="match status" value="1"/>
</dbReference>
<protein>
    <recommendedName>
        <fullName evidence="4">TrpR like protein, YerC/YecD</fullName>
    </recommendedName>
</protein>
<name>A0A2M7BTI1_9BACT</name>
<evidence type="ECO:0000256" key="1">
    <source>
        <dbReference type="SAM" id="MobiDB-lite"/>
    </source>
</evidence>